<dbReference type="PANTHER" id="PTHR43867">
    <property type="entry name" value="CELLULOSE SYNTHASE CATALYTIC SUBUNIT A [UDP-FORMING]"/>
    <property type="match status" value="1"/>
</dbReference>
<feature type="transmembrane region" description="Helical" evidence="8">
    <location>
        <begin position="345"/>
        <end position="367"/>
    </location>
</feature>
<evidence type="ECO:0000256" key="1">
    <source>
        <dbReference type="ARBA" id="ARBA00004141"/>
    </source>
</evidence>
<dbReference type="Proteomes" id="UP000641514">
    <property type="component" value="Unassembled WGS sequence"/>
</dbReference>
<feature type="domain" description="Response regulatory" evidence="9">
    <location>
        <begin position="10"/>
        <end position="126"/>
    </location>
</feature>
<keyword evidence="2" id="KW-0328">Glycosyltransferase</keyword>
<evidence type="ECO:0000256" key="3">
    <source>
        <dbReference type="ARBA" id="ARBA00022679"/>
    </source>
</evidence>
<keyword evidence="4 8" id="KW-0812">Transmembrane</keyword>
<protein>
    <recommendedName>
        <fullName evidence="9">Response regulatory domain-containing protein</fullName>
    </recommendedName>
</protein>
<dbReference type="InterPro" id="IPR011006">
    <property type="entry name" value="CheY-like_superfamily"/>
</dbReference>
<dbReference type="AlphaFoldDB" id="A0A916XF59"/>
<comment type="subcellular location">
    <subcellularLocation>
        <location evidence="1">Membrane</location>
        <topology evidence="1">Multi-pass membrane protein</topology>
    </subcellularLocation>
</comment>
<dbReference type="GO" id="GO:0016757">
    <property type="term" value="F:glycosyltransferase activity"/>
    <property type="evidence" value="ECO:0007669"/>
    <property type="project" value="UniProtKB-KW"/>
</dbReference>
<gene>
    <name evidence="10" type="ORF">GCM10011410_20380</name>
</gene>
<keyword evidence="6 8" id="KW-0472">Membrane</keyword>
<dbReference type="Gene3D" id="3.40.50.2300">
    <property type="match status" value="1"/>
</dbReference>
<name>A0A916XF59_9ACTN</name>
<sequence length="752" mass="84009">MNGAQTDLPTVLVVDDEVRIRKAIRVGLTKAGMHVIESSDGIEALERLTGTRPDVIVSDLMMPRLDGLELLKSIRADPDLAPIPVLMLTAKAEISDRVEGLRHGADDYIAKPFAIEELVARVKGKLERPPVPVADLPGRTHRRILSNPQFRDELDRELFRVSASRRTGIVAELDIHESAAIVERLGPAYAAQLWTALSDRFTEIAEPLDLVGRSRFGGMNILLPETSPEAGRKRLQNLSRAVNSSPFEIGGETIHVTPVIGYTPLADTSAELVERAHIAREQSRLLLDLEPLEWDARMHAPAPTKEKGMSWLRPLVTPFELVAVFLIAFVLPLIAYVAFDRYVINIVPAMYILVVVALLGTAIFIWIEGLLAMREEDPPPWDGPYPPAAAIIAAFLPNEAATIVDTVHAFLRVDYPGDLEVVLAYNTPAELPVEAALRELARENPRLTLLNVPDSTSKAQNVNFAVSRTRSDMVGIFDADHHPDPISFTRAWQWIAAGNDIVQGHCLVRNGDASWVARTVAVEFETIYAVAHPGRARMHDFGIFGGSNGYWRGEVLRNTRMHGFMLTEDIDSSIRSVTAGRKIVNDPLIISRELAPVTLKSLWNQRLRWAQGWFEVTLEHAISAIRSRNTSVRQKLGIFHLLVWREIYPWLALQVFPILAFMMWKAGGAGELDYLIPIFILTTIFTVATGPAVTIITYLLSHPDIRQNKRWFLWYALVSIAYVNFRNAIAMVSQLRHIRGDVQWRVTPRDAA</sequence>
<evidence type="ECO:0000259" key="9">
    <source>
        <dbReference type="PROSITE" id="PS50110"/>
    </source>
</evidence>
<feature type="transmembrane region" description="Helical" evidence="8">
    <location>
        <begin position="712"/>
        <end position="732"/>
    </location>
</feature>
<keyword evidence="7" id="KW-0597">Phosphoprotein</keyword>
<feature type="transmembrane region" description="Helical" evidence="8">
    <location>
        <begin position="676"/>
        <end position="700"/>
    </location>
</feature>
<feature type="transmembrane region" description="Helical" evidence="8">
    <location>
        <begin position="315"/>
        <end position="339"/>
    </location>
</feature>
<dbReference type="InterPro" id="IPR001789">
    <property type="entry name" value="Sig_transdc_resp-reg_receiver"/>
</dbReference>
<proteinExistence type="predicted"/>
<organism evidence="10 11">
    <name type="scientific">Hoyosella rhizosphaerae</name>
    <dbReference type="NCBI Taxonomy" id="1755582"/>
    <lineage>
        <taxon>Bacteria</taxon>
        <taxon>Bacillati</taxon>
        <taxon>Actinomycetota</taxon>
        <taxon>Actinomycetes</taxon>
        <taxon>Mycobacteriales</taxon>
        <taxon>Hoyosellaceae</taxon>
        <taxon>Hoyosella</taxon>
    </lineage>
</organism>
<evidence type="ECO:0000256" key="8">
    <source>
        <dbReference type="SAM" id="Phobius"/>
    </source>
</evidence>
<evidence type="ECO:0000256" key="4">
    <source>
        <dbReference type="ARBA" id="ARBA00022692"/>
    </source>
</evidence>
<dbReference type="SUPFAM" id="SSF52172">
    <property type="entry name" value="CheY-like"/>
    <property type="match status" value="1"/>
</dbReference>
<feature type="transmembrane region" description="Helical" evidence="8">
    <location>
        <begin position="647"/>
        <end position="664"/>
    </location>
</feature>
<accession>A0A916XF59</accession>
<dbReference type="SUPFAM" id="SSF53448">
    <property type="entry name" value="Nucleotide-diphospho-sugar transferases"/>
    <property type="match status" value="1"/>
</dbReference>
<dbReference type="SMART" id="SM00448">
    <property type="entry name" value="REC"/>
    <property type="match status" value="1"/>
</dbReference>
<comment type="caution">
    <text evidence="10">The sequence shown here is derived from an EMBL/GenBank/DDBJ whole genome shotgun (WGS) entry which is preliminary data.</text>
</comment>
<dbReference type="Pfam" id="PF00072">
    <property type="entry name" value="Response_reg"/>
    <property type="match status" value="1"/>
</dbReference>
<dbReference type="GO" id="GO:0016020">
    <property type="term" value="C:membrane"/>
    <property type="evidence" value="ECO:0007669"/>
    <property type="project" value="UniProtKB-SubCell"/>
</dbReference>
<dbReference type="RefSeq" id="WP_188674031.1">
    <property type="nucleotide sequence ID" value="NZ_BMJH01000002.1"/>
</dbReference>
<evidence type="ECO:0000256" key="7">
    <source>
        <dbReference type="PROSITE-ProRule" id="PRU00169"/>
    </source>
</evidence>
<dbReference type="SUPFAM" id="SSF55073">
    <property type="entry name" value="Nucleotide cyclase"/>
    <property type="match status" value="1"/>
</dbReference>
<reference evidence="10" key="2">
    <citation type="submission" date="2020-09" db="EMBL/GenBank/DDBJ databases">
        <authorList>
            <person name="Sun Q."/>
            <person name="Zhou Y."/>
        </authorList>
    </citation>
    <scope>NUCLEOTIDE SEQUENCE</scope>
    <source>
        <strain evidence="10">CGMCC 1.15478</strain>
    </source>
</reference>
<dbReference type="Gene3D" id="3.30.70.270">
    <property type="match status" value="1"/>
</dbReference>
<evidence type="ECO:0000256" key="2">
    <source>
        <dbReference type="ARBA" id="ARBA00022676"/>
    </source>
</evidence>
<keyword evidence="5 8" id="KW-1133">Transmembrane helix</keyword>
<dbReference type="CDD" id="cd06423">
    <property type="entry name" value="CESA_like"/>
    <property type="match status" value="1"/>
</dbReference>
<dbReference type="GO" id="GO:0000160">
    <property type="term" value="P:phosphorelay signal transduction system"/>
    <property type="evidence" value="ECO:0007669"/>
    <property type="project" value="InterPro"/>
</dbReference>
<keyword evidence="11" id="KW-1185">Reference proteome</keyword>
<keyword evidence="3" id="KW-0808">Transferase</keyword>
<feature type="modified residue" description="4-aspartylphosphate" evidence="7">
    <location>
        <position position="59"/>
    </location>
</feature>
<evidence type="ECO:0000256" key="5">
    <source>
        <dbReference type="ARBA" id="ARBA00022989"/>
    </source>
</evidence>
<evidence type="ECO:0000256" key="6">
    <source>
        <dbReference type="ARBA" id="ARBA00023136"/>
    </source>
</evidence>
<evidence type="ECO:0000313" key="10">
    <source>
        <dbReference type="EMBL" id="GGC67603.1"/>
    </source>
</evidence>
<reference evidence="10" key="1">
    <citation type="journal article" date="2014" name="Int. J. Syst. Evol. Microbiol.">
        <title>Complete genome sequence of Corynebacterium casei LMG S-19264T (=DSM 44701T), isolated from a smear-ripened cheese.</title>
        <authorList>
            <consortium name="US DOE Joint Genome Institute (JGI-PGF)"/>
            <person name="Walter F."/>
            <person name="Albersmeier A."/>
            <person name="Kalinowski J."/>
            <person name="Ruckert C."/>
        </authorList>
    </citation>
    <scope>NUCLEOTIDE SEQUENCE</scope>
    <source>
        <strain evidence="10">CGMCC 1.15478</strain>
    </source>
</reference>
<dbReference type="InterPro" id="IPR050321">
    <property type="entry name" value="Glycosyltr_2/OpgH_subfam"/>
</dbReference>
<dbReference type="PROSITE" id="PS50110">
    <property type="entry name" value="RESPONSE_REGULATORY"/>
    <property type="match status" value="1"/>
</dbReference>
<dbReference type="InterPro" id="IPR029787">
    <property type="entry name" value="Nucleotide_cyclase"/>
</dbReference>
<dbReference type="EMBL" id="BMJH01000002">
    <property type="protein sequence ID" value="GGC67603.1"/>
    <property type="molecule type" value="Genomic_DNA"/>
</dbReference>
<dbReference type="InterPro" id="IPR043128">
    <property type="entry name" value="Rev_trsase/Diguanyl_cyclase"/>
</dbReference>
<evidence type="ECO:0000313" key="11">
    <source>
        <dbReference type="Proteomes" id="UP000641514"/>
    </source>
</evidence>
<dbReference type="Pfam" id="PF13641">
    <property type="entry name" value="Glyco_tranf_2_3"/>
    <property type="match status" value="1"/>
</dbReference>
<dbReference type="Gene3D" id="3.90.550.10">
    <property type="entry name" value="Spore Coat Polysaccharide Biosynthesis Protein SpsA, Chain A"/>
    <property type="match status" value="1"/>
</dbReference>
<dbReference type="InterPro" id="IPR029044">
    <property type="entry name" value="Nucleotide-diphossugar_trans"/>
</dbReference>
<dbReference type="PANTHER" id="PTHR43867:SF2">
    <property type="entry name" value="CELLULOSE SYNTHASE CATALYTIC SUBUNIT A [UDP-FORMING]"/>
    <property type="match status" value="1"/>
</dbReference>